<sequence>MPPHPTVRRNSFPKSSSDDPASSKPSSQKRQMFSFPAAKTASPSNLWTYLLQELSSPSLQTSQEIKRERVKNFISVPEKLETVIFFGCIICLDSFLYVFTILPLRFVKALWRGLRLYPLGKILDSEKCDVLKGFLVALSCFALSFMDVSRTYHLIRRQNTMKLYVLFNVLEISDRLLCAIGQDILDCLFSSSSFGRKKDGGRRHLRPITFFLLGVIYNVTHAIILFYQLVTLNVAVNSYSNALLTLLMSNQIVEIKSSVFKKFEKENLFQITCADIVERFQLSVLLTIISLRNLIELRGSSFSVLPDSYLPSFHVLITIFTPVLVVLSSEIIVDSLKHAFITKFNHFRPGIYPLFLDCLARDYIVCENGSQKFVDQSPAVSRRIGLPVLPLSCLFIRAMIQIYNMILSSSLNDAATTPTEDILRVTETSSGVDEIFRNFVDEPRVQRIVGLSLFSIMVFVSLVVLKLVLGVSITLFAARRVQNMKVEESSLKFGRFSLQVELDKETKDYINSDKEVPPKLPTDRSLFNIERYEMFSKRIY</sequence>
<dbReference type="OrthoDB" id="5376140at2759"/>
<feature type="region of interest" description="Disordered" evidence="6">
    <location>
        <begin position="1"/>
        <end position="31"/>
    </location>
</feature>
<protein>
    <submittedName>
        <fullName evidence="8">Endoplasmic reticulum membrane protein 65</fullName>
    </submittedName>
</protein>
<proteinExistence type="inferred from homology"/>
<evidence type="ECO:0000256" key="7">
    <source>
        <dbReference type="SAM" id="Phobius"/>
    </source>
</evidence>
<evidence type="ECO:0000256" key="4">
    <source>
        <dbReference type="ARBA" id="ARBA00022989"/>
    </source>
</evidence>
<evidence type="ECO:0000256" key="3">
    <source>
        <dbReference type="ARBA" id="ARBA00022692"/>
    </source>
</evidence>
<accession>A0A1U7LGH9</accession>
<dbReference type="EMBL" id="LXFE01004413">
    <property type="protein sequence ID" value="OLL21652.1"/>
    <property type="molecule type" value="Genomic_DNA"/>
</dbReference>
<dbReference type="OMA" id="KTFLFGW"/>
<keyword evidence="9" id="KW-1185">Reference proteome</keyword>
<feature type="transmembrane region" description="Helical" evidence="7">
    <location>
        <begin position="83"/>
        <end position="106"/>
    </location>
</feature>
<organism evidence="8 9">
    <name type="scientific">Neolecta irregularis (strain DAH-3)</name>
    <dbReference type="NCBI Taxonomy" id="1198029"/>
    <lineage>
        <taxon>Eukaryota</taxon>
        <taxon>Fungi</taxon>
        <taxon>Dikarya</taxon>
        <taxon>Ascomycota</taxon>
        <taxon>Taphrinomycotina</taxon>
        <taxon>Neolectales</taxon>
        <taxon>Neolectaceae</taxon>
        <taxon>Neolecta</taxon>
    </lineage>
</organism>
<comment type="subcellular location">
    <subcellularLocation>
        <location evidence="1">Membrane</location>
        <topology evidence="1">Multi-pass membrane protein</topology>
    </subcellularLocation>
</comment>
<dbReference type="AlphaFoldDB" id="A0A1U7LGH9"/>
<keyword evidence="3 7" id="KW-0812">Transmembrane</keyword>
<evidence type="ECO:0000313" key="8">
    <source>
        <dbReference type="EMBL" id="OLL21652.1"/>
    </source>
</evidence>
<evidence type="ECO:0000256" key="1">
    <source>
        <dbReference type="ARBA" id="ARBA00004141"/>
    </source>
</evidence>
<feature type="transmembrane region" description="Helical" evidence="7">
    <location>
        <begin position="384"/>
        <end position="403"/>
    </location>
</feature>
<dbReference type="STRING" id="1198029.A0A1U7LGH9"/>
<feature type="transmembrane region" description="Helical" evidence="7">
    <location>
        <begin position="315"/>
        <end position="333"/>
    </location>
</feature>
<keyword evidence="5 7" id="KW-0472">Membrane</keyword>
<feature type="transmembrane region" description="Helical" evidence="7">
    <location>
        <begin position="130"/>
        <end position="148"/>
    </location>
</feature>
<evidence type="ECO:0000313" key="9">
    <source>
        <dbReference type="Proteomes" id="UP000186594"/>
    </source>
</evidence>
<dbReference type="Pfam" id="PF05346">
    <property type="entry name" value="DUF747"/>
    <property type="match status" value="1"/>
</dbReference>
<evidence type="ECO:0000256" key="2">
    <source>
        <dbReference type="ARBA" id="ARBA00008803"/>
    </source>
</evidence>
<comment type="similarity">
    <text evidence="2">Belongs to the TAPT1 family.</text>
</comment>
<dbReference type="GO" id="GO:0005789">
    <property type="term" value="C:endoplasmic reticulum membrane"/>
    <property type="evidence" value="ECO:0007669"/>
    <property type="project" value="TreeGrafter"/>
</dbReference>
<feature type="compositionally biased region" description="Low complexity" evidence="6">
    <location>
        <begin position="12"/>
        <end position="26"/>
    </location>
</feature>
<feature type="transmembrane region" description="Helical" evidence="7">
    <location>
        <begin position="448"/>
        <end position="478"/>
    </location>
</feature>
<comment type="caution">
    <text evidence="8">The sequence shown here is derived from an EMBL/GenBank/DDBJ whole genome shotgun (WGS) entry which is preliminary data.</text>
</comment>
<dbReference type="Proteomes" id="UP000186594">
    <property type="component" value="Unassembled WGS sequence"/>
</dbReference>
<dbReference type="PANTHER" id="PTHR13317:SF4">
    <property type="entry name" value="TRANSMEMBRANE ANTERIOR POSTERIOR TRANSFORMATION PROTEIN 1 HOMOLOG"/>
    <property type="match status" value="1"/>
</dbReference>
<evidence type="ECO:0000256" key="6">
    <source>
        <dbReference type="SAM" id="MobiDB-lite"/>
    </source>
</evidence>
<feature type="transmembrane region" description="Helical" evidence="7">
    <location>
        <begin position="208"/>
        <end position="230"/>
    </location>
</feature>
<gene>
    <name evidence="8" type="ORF">NEOLI_001421</name>
</gene>
<name>A0A1U7LGH9_NEOID</name>
<reference evidence="8 9" key="1">
    <citation type="submission" date="2016-04" db="EMBL/GenBank/DDBJ databases">
        <title>Evolutionary innovation and constraint leading to complex multicellularity in the Ascomycota.</title>
        <authorList>
            <person name="Cisse O."/>
            <person name="Nguyen A."/>
            <person name="Hewitt D.A."/>
            <person name="Jedd G."/>
            <person name="Stajich J.E."/>
        </authorList>
    </citation>
    <scope>NUCLEOTIDE SEQUENCE [LARGE SCALE GENOMIC DNA]</scope>
    <source>
        <strain evidence="8 9">DAH-3</strain>
    </source>
</reference>
<dbReference type="InterPro" id="IPR008010">
    <property type="entry name" value="Tatp1"/>
</dbReference>
<keyword evidence="4 7" id="KW-1133">Transmembrane helix</keyword>
<dbReference type="PANTHER" id="PTHR13317">
    <property type="entry name" value="TRANSMEMBRANE ANTERIOR POSTERIOR TRANSFORMATION PROTEIN 1 HOMOLOG"/>
    <property type="match status" value="1"/>
</dbReference>
<evidence type="ECO:0000256" key="5">
    <source>
        <dbReference type="ARBA" id="ARBA00023136"/>
    </source>
</evidence>